<evidence type="ECO:0000313" key="1">
    <source>
        <dbReference type="EMBL" id="JAH26915.1"/>
    </source>
</evidence>
<accession>A0A0E9REL3</accession>
<organism evidence="1">
    <name type="scientific">Anguilla anguilla</name>
    <name type="common">European freshwater eel</name>
    <name type="synonym">Muraena anguilla</name>
    <dbReference type="NCBI Taxonomy" id="7936"/>
    <lineage>
        <taxon>Eukaryota</taxon>
        <taxon>Metazoa</taxon>
        <taxon>Chordata</taxon>
        <taxon>Craniata</taxon>
        <taxon>Vertebrata</taxon>
        <taxon>Euteleostomi</taxon>
        <taxon>Actinopterygii</taxon>
        <taxon>Neopterygii</taxon>
        <taxon>Teleostei</taxon>
        <taxon>Anguilliformes</taxon>
        <taxon>Anguillidae</taxon>
        <taxon>Anguilla</taxon>
    </lineage>
</organism>
<reference evidence="1" key="1">
    <citation type="submission" date="2014-11" db="EMBL/GenBank/DDBJ databases">
        <authorList>
            <person name="Amaro Gonzalez C."/>
        </authorList>
    </citation>
    <scope>NUCLEOTIDE SEQUENCE</scope>
</reference>
<name>A0A0E9REL3_ANGAN</name>
<dbReference type="AlphaFoldDB" id="A0A0E9REL3"/>
<protein>
    <submittedName>
        <fullName evidence="1">Uncharacterized protein</fullName>
    </submittedName>
</protein>
<dbReference type="EMBL" id="GBXM01081662">
    <property type="protein sequence ID" value="JAH26915.1"/>
    <property type="molecule type" value="Transcribed_RNA"/>
</dbReference>
<reference evidence="1" key="2">
    <citation type="journal article" date="2015" name="Fish Shellfish Immunol.">
        <title>Early steps in the European eel (Anguilla anguilla)-Vibrio vulnificus interaction in the gills: Role of the RtxA13 toxin.</title>
        <authorList>
            <person name="Callol A."/>
            <person name="Pajuelo D."/>
            <person name="Ebbesson L."/>
            <person name="Teles M."/>
            <person name="MacKenzie S."/>
            <person name="Amaro C."/>
        </authorList>
    </citation>
    <scope>NUCLEOTIDE SEQUENCE</scope>
</reference>
<sequence>MIKRWTFNLITFLITVKPFSHGPISLQ</sequence>
<proteinExistence type="predicted"/>